<dbReference type="AlphaFoldDB" id="A0ABD0TP90"/>
<proteinExistence type="predicted"/>
<sequence>MTYNNSVLVGNWSEERLKNEYEFKLFLRKRDRRELLLQRSRNLFSNLLKERPLAISGTFVLYGFNVQLVASDMPVKTLAGGKPQYGLALSSLVTERQVDFMQNINDGCLMTLSPITTPCCRNTFVILSAKDVSLHGDKMNYGDEFILRAENYGDPDAAPLYVRYTPEAVPGPADRMPIRLSATLDSNCRFTTMPLLPCDRLEGLGSPVKTGAKLIVKNCVADKSLCVMNQTWMQTFFGPYKLNKFLEQMKKGDLMLARFRKMGENLNKPTVLTQSSGSIEFGAKISLLAPHVPRTDPPVEGKMGLLLGGRISSNDINYSQELEDGCALMGFPDLQPTERSTFVITSADYCNRDGEPLKYNQEFLLTLSSSLSRKPLYVRYDPNPIPGLYGMYPLYLSKHAVSNTRWRVLPVQGPNITRFEQEGKPISVNTDVVINHCATNVNLGINIGCWVMGFYGKICAPLMKTTLDVYGKEKPNNIWQIYIPIAS</sequence>
<gene>
    <name evidence="1" type="ORF">ABMA28_007019</name>
</gene>
<dbReference type="Proteomes" id="UP001549921">
    <property type="component" value="Unassembled WGS sequence"/>
</dbReference>
<name>A0ABD0TP90_LOXSC</name>
<dbReference type="InterPro" id="IPR055325">
    <property type="entry name" value="CF161"/>
</dbReference>
<accession>A0ABD0TP90</accession>
<evidence type="ECO:0000313" key="1">
    <source>
        <dbReference type="EMBL" id="KAL0851162.1"/>
    </source>
</evidence>
<reference evidence="1 2" key="1">
    <citation type="submission" date="2024-06" db="EMBL/GenBank/DDBJ databases">
        <title>A chromosome-level genome assembly of beet webworm, Loxostege sticticalis.</title>
        <authorList>
            <person name="Zhang Y."/>
        </authorList>
    </citation>
    <scope>NUCLEOTIDE SEQUENCE [LARGE SCALE GENOMIC DNA]</scope>
    <source>
        <strain evidence="1">AQ028</strain>
        <tissue evidence="1">Male pupae</tissue>
    </source>
</reference>
<dbReference type="EMBL" id="JBEDNZ010000002">
    <property type="protein sequence ID" value="KAL0851162.1"/>
    <property type="molecule type" value="Genomic_DNA"/>
</dbReference>
<dbReference type="PANTHER" id="PTHR24274:SF1">
    <property type="entry name" value="CILIA- AND FLAGELLA-ASSOCIATED PROTEIN 161"/>
    <property type="match status" value="1"/>
</dbReference>
<dbReference type="PANTHER" id="PTHR24274">
    <property type="entry name" value="CILIA- AND FLAGELLA-ASSOCIATED PROTEIN 161"/>
    <property type="match status" value="1"/>
</dbReference>
<dbReference type="Pfam" id="PF24569">
    <property type="entry name" value="CFAP161"/>
    <property type="match status" value="3"/>
</dbReference>
<comment type="caution">
    <text evidence="1">The sequence shown here is derived from an EMBL/GenBank/DDBJ whole genome shotgun (WGS) entry which is preliminary data.</text>
</comment>
<protein>
    <submittedName>
        <fullName evidence="1">Uncharacterized protein</fullName>
    </submittedName>
</protein>
<organism evidence="1 2">
    <name type="scientific">Loxostege sticticalis</name>
    <name type="common">Beet webworm moth</name>
    <dbReference type="NCBI Taxonomy" id="481309"/>
    <lineage>
        <taxon>Eukaryota</taxon>
        <taxon>Metazoa</taxon>
        <taxon>Ecdysozoa</taxon>
        <taxon>Arthropoda</taxon>
        <taxon>Hexapoda</taxon>
        <taxon>Insecta</taxon>
        <taxon>Pterygota</taxon>
        <taxon>Neoptera</taxon>
        <taxon>Endopterygota</taxon>
        <taxon>Lepidoptera</taxon>
        <taxon>Glossata</taxon>
        <taxon>Ditrysia</taxon>
        <taxon>Pyraloidea</taxon>
        <taxon>Crambidae</taxon>
        <taxon>Pyraustinae</taxon>
        <taxon>Loxostege</taxon>
    </lineage>
</organism>
<evidence type="ECO:0000313" key="2">
    <source>
        <dbReference type="Proteomes" id="UP001549921"/>
    </source>
</evidence>